<evidence type="ECO:0000256" key="2">
    <source>
        <dbReference type="ARBA" id="ARBA00006742"/>
    </source>
</evidence>
<gene>
    <name evidence="11" type="primary">yajC</name>
    <name evidence="11" type="ORF">GCM10007043_14550</name>
</gene>
<dbReference type="PANTHER" id="PTHR33909">
    <property type="entry name" value="SEC TRANSLOCON ACCESSORY COMPLEX SUBUNIT YAJC"/>
    <property type="match status" value="1"/>
</dbReference>
<organism evidence="11 12">
    <name type="scientific">Calditerricola satsumensis</name>
    <dbReference type="NCBI Taxonomy" id="373054"/>
    <lineage>
        <taxon>Bacteria</taxon>
        <taxon>Bacillati</taxon>
        <taxon>Bacillota</taxon>
        <taxon>Bacilli</taxon>
        <taxon>Bacillales</taxon>
        <taxon>Bacillaceae</taxon>
        <taxon>Calditerricola</taxon>
    </lineage>
</organism>
<dbReference type="NCBIfam" id="TIGR00739">
    <property type="entry name" value="yajC"/>
    <property type="match status" value="1"/>
</dbReference>
<dbReference type="SMART" id="SM01323">
    <property type="entry name" value="YajC"/>
    <property type="match status" value="1"/>
</dbReference>
<evidence type="ECO:0000256" key="6">
    <source>
        <dbReference type="ARBA" id="ARBA00022927"/>
    </source>
</evidence>
<dbReference type="PANTHER" id="PTHR33909:SF1">
    <property type="entry name" value="SEC TRANSLOCON ACCESSORY COMPLEX SUBUNIT YAJC"/>
    <property type="match status" value="1"/>
</dbReference>
<keyword evidence="12" id="KW-1185">Reference proteome</keyword>
<evidence type="ECO:0000313" key="12">
    <source>
        <dbReference type="Proteomes" id="UP000637720"/>
    </source>
</evidence>
<keyword evidence="7 10" id="KW-1133">Transmembrane helix</keyword>
<comment type="caution">
    <text evidence="11">The sequence shown here is derived from an EMBL/GenBank/DDBJ whole genome shotgun (WGS) entry which is preliminary data.</text>
</comment>
<evidence type="ECO:0000256" key="10">
    <source>
        <dbReference type="SAM" id="Phobius"/>
    </source>
</evidence>
<name>A0A8J3B7M5_9BACI</name>
<feature type="transmembrane region" description="Helical" evidence="10">
    <location>
        <begin position="12"/>
        <end position="32"/>
    </location>
</feature>
<comment type="subcellular location">
    <subcellularLocation>
        <location evidence="1">Cell membrane</location>
        <topology evidence="1">Single-pass membrane protein</topology>
    </subcellularLocation>
</comment>
<keyword evidence="3" id="KW-0813">Transport</keyword>
<evidence type="ECO:0000256" key="9">
    <source>
        <dbReference type="ARBA" id="ARBA00023136"/>
    </source>
</evidence>
<keyword evidence="8" id="KW-0811">Translocation</keyword>
<dbReference type="EMBL" id="BMOF01000027">
    <property type="protein sequence ID" value="GGK01612.1"/>
    <property type="molecule type" value="Genomic_DNA"/>
</dbReference>
<dbReference type="AlphaFoldDB" id="A0A8J3B7M5"/>
<evidence type="ECO:0000256" key="4">
    <source>
        <dbReference type="ARBA" id="ARBA00022475"/>
    </source>
</evidence>
<evidence type="ECO:0000313" key="11">
    <source>
        <dbReference type="EMBL" id="GGK01612.1"/>
    </source>
</evidence>
<reference evidence="11" key="2">
    <citation type="submission" date="2020-09" db="EMBL/GenBank/DDBJ databases">
        <authorList>
            <person name="Sun Q."/>
            <person name="Ohkuma M."/>
        </authorList>
    </citation>
    <scope>NUCLEOTIDE SEQUENCE</scope>
    <source>
        <strain evidence="11">JCM 14719</strain>
    </source>
</reference>
<keyword evidence="9 10" id="KW-0472">Membrane</keyword>
<dbReference type="GO" id="GO:0015031">
    <property type="term" value="P:protein transport"/>
    <property type="evidence" value="ECO:0007669"/>
    <property type="project" value="UniProtKB-KW"/>
</dbReference>
<evidence type="ECO:0000256" key="7">
    <source>
        <dbReference type="ARBA" id="ARBA00022989"/>
    </source>
</evidence>
<dbReference type="Proteomes" id="UP000637720">
    <property type="component" value="Unassembled WGS sequence"/>
</dbReference>
<proteinExistence type="inferred from homology"/>
<evidence type="ECO:0000256" key="3">
    <source>
        <dbReference type="ARBA" id="ARBA00022448"/>
    </source>
</evidence>
<sequence length="100" mass="11398">MMQLAQPAAQQGSWLSSILMLVLMFAIFYFLLIRPQQKRQKQHQAMIAALKKGDRVVTFSGLYGTIVDLTEDKVVLRVNESTRLTFERGAIKAVLNEEEK</sequence>
<evidence type="ECO:0000256" key="1">
    <source>
        <dbReference type="ARBA" id="ARBA00004162"/>
    </source>
</evidence>
<keyword evidence="6" id="KW-0653">Protein transport</keyword>
<dbReference type="RefSeq" id="WP_054669244.1">
    <property type="nucleotide sequence ID" value="NZ_BMOF01000027.1"/>
</dbReference>
<reference evidence="11" key="1">
    <citation type="journal article" date="2014" name="Int. J. Syst. Evol. Microbiol.">
        <title>Complete genome sequence of Corynebacterium casei LMG S-19264T (=DSM 44701T), isolated from a smear-ripened cheese.</title>
        <authorList>
            <consortium name="US DOE Joint Genome Institute (JGI-PGF)"/>
            <person name="Walter F."/>
            <person name="Albersmeier A."/>
            <person name="Kalinowski J."/>
            <person name="Ruckert C."/>
        </authorList>
    </citation>
    <scope>NUCLEOTIDE SEQUENCE</scope>
    <source>
        <strain evidence="11">JCM 14719</strain>
    </source>
</reference>
<evidence type="ECO:0000256" key="8">
    <source>
        <dbReference type="ARBA" id="ARBA00023010"/>
    </source>
</evidence>
<dbReference type="PRINTS" id="PR01853">
    <property type="entry name" value="YAJCTRNLCASE"/>
</dbReference>
<dbReference type="InterPro" id="IPR003849">
    <property type="entry name" value="Preprotein_translocase_YajC"/>
</dbReference>
<accession>A0A8J3B7M5</accession>
<dbReference type="Pfam" id="PF02699">
    <property type="entry name" value="YajC"/>
    <property type="match status" value="1"/>
</dbReference>
<keyword evidence="5 10" id="KW-0812">Transmembrane</keyword>
<keyword evidence="4" id="KW-1003">Cell membrane</keyword>
<comment type="similarity">
    <text evidence="2">Belongs to the YajC family.</text>
</comment>
<protein>
    <submittedName>
        <fullName evidence="11">Preprotein translocase subunit YajC</fullName>
    </submittedName>
</protein>
<evidence type="ECO:0000256" key="5">
    <source>
        <dbReference type="ARBA" id="ARBA00022692"/>
    </source>
</evidence>
<dbReference type="GO" id="GO:0005886">
    <property type="term" value="C:plasma membrane"/>
    <property type="evidence" value="ECO:0007669"/>
    <property type="project" value="UniProtKB-SubCell"/>
</dbReference>